<evidence type="ECO:0000256" key="4">
    <source>
        <dbReference type="ARBA" id="ARBA00023136"/>
    </source>
</evidence>
<comment type="caution">
    <text evidence="8">The sequence shown here is derived from an EMBL/GenBank/DDBJ whole genome shotgun (WGS) entry which is preliminary data.</text>
</comment>
<keyword evidence="4 6" id="KW-0472">Membrane</keyword>
<protein>
    <recommendedName>
        <fullName evidence="7">Ion transport domain-containing protein</fullName>
    </recommendedName>
</protein>
<feature type="transmembrane region" description="Helical" evidence="6">
    <location>
        <begin position="141"/>
        <end position="161"/>
    </location>
</feature>
<evidence type="ECO:0000256" key="5">
    <source>
        <dbReference type="SAM" id="MobiDB-lite"/>
    </source>
</evidence>
<evidence type="ECO:0000313" key="9">
    <source>
        <dbReference type="Proteomes" id="UP000828390"/>
    </source>
</evidence>
<evidence type="ECO:0000256" key="2">
    <source>
        <dbReference type="ARBA" id="ARBA00022692"/>
    </source>
</evidence>
<comment type="subcellular location">
    <subcellularLocation>
        <location evidence="1">Membrane</location>
        <topology evidence="1">Multi-pass membrane protein</topology>
    </subcellularLocation>
</comment>
<sequence>MEFMGHDCCQTKLNIIWRGNITVDMPLWKVLLALFMPIFIFLIKFTTNNKTNILCCKKHKQKEESNMKEPELEMTMNGSEQEPSMKEQKQEPKRRKIDFYLKKYQSSKPQLYSVSIFRKNQEGIIHITDALYYLYTAPLSVFSFTLLHYVILIICFSYFIIVDLNEEASFKEYIIWGWVLTMSFEETRECVKIITPDGLWGRIKYWFGSQWSQFDWVLKICLITTIAMRYKLSGNDFQYVRFVYSVTVGLYSMRLLQAFLVAENWGPKLIMIKKMMFDLLIWAVFFFVFFVSFCVMYQANLYPNSPSSKPFFWDKFWHTAFWQIFGELFLDEIGRGPPTVNCTTDESVWRPQGGTDRCPTDTHMVGFLGGIYMILTNILLNNLLIAMLSHTFANVQEKSGHIWKFYCYGIVREYYSRPVLFPPWIILFYIRRTIRYVVSRGDTYDVYDSEFRLKDTEGFYSKHLLKFADAAAKRCLKQNKNAKTQEF</sequence>
<evidence type="ECO:0000256" key="1">
    <source>
        <dbReference type="ARBA" id="ARBA00004141"/>
    </source>
</evidence>
<dbReference type="EMBL" id="JAIWYP010000002">
    <property type="protein sequence ID" value="KAH3866714.1"/>
    <property type="molecule type" value="Genomic_DNA"/>
</dbReference>
<keyword evidence="9" id="KW-1185">Reference proteome</keyword>
<dbReference type="InterPro" id="IPR050927">
    <property type="entry name" value="TRPM"/>
</dbReference>
<evidence type="ECO:0000256" key="6">
    <source>
        <dbReference type="SAM" id="Phobius"/>
    </source>
</evidence>
<feature type="transmembrane region" description="Helical" evidence="6">
    <location>
        <begin position="364"/>
        <end position="388"/>
    </location>
</feature>
<dbReference type="InterPro" id="IPR005821">
    <property type="entry name" value="Ion_trans_dom"/>
</dbReference>
<evidence type="ECO:0000256" key="3">
    <source>
        <dbReference type="ARBA" id="ARBA00022989"/>
    </source>
</evidence>
<dbReference type="Pfam" id="PF00520">
    <property type="entry name" value="Ion_trans"/>
    <property type="match status" value="1"/>
</dbReference>
<proteinExistence type="predicted"/>
<gene>
    <name evidence="8" type="ORF">DPMN_029813</name>
</gene>
<keyword evidence="3 6" id="KW-1133">Transmembrane helix</keyword>
<dbReference type="PANTHER" id="PTHR13800:SF12">
    <property type="entry name" value="TRANSIENT RECEPTOR POTENTIAL CATION CHANNEL SUBFAMILY M MEMBER-LIKE 2"/>
    <property type="match status" value="1"/>
</dbReference>
<accession>A0A9D4RFT7</accession>
<dbReference type="PANTHER" id="PTHR13800">
    <property type="entry name" value="TRANSIENT RECEPTOR POTENTIAL CATION CHANNEL, SUBFAMILY M, MEMBER 6"/>
    <property type="match status" value="1"/>
</dbReference>
<organism evidence="8 9">
    <name type="scientific">Dreissena polymorpha</name>
    <name type="common">Zebra mussel</name>
    <name type="synonym">Mytilus polymorpha</name>
    <dbReference type="NCBI Taxonomy" id="45954"/>
    <lineage>
        <taxon>Eukaryota</taxon>
        <taxon>Metazoa</taxon>
        <taxon>Spiralia</taxon>
        <taxon>Lophotrochozoa</taxon>
        <taxon>Mollusca</taxon>
        <taxon>Bivalvia</taxon>
        <taxon>Autobranchia</taxon>
        <taxon>Heteroconchia</taxon>
        <taxon>Euheterodonta</taxon>
        <taxon>Imparidentia</taxon>
        <taxon>Neoheterodontei</taxon>
        <taxon>Myida</taxon>
        <taxon>Dreissenoidea</taxon>
        <taxon>Dreissenidae</taxon>
        <taxon>Dreissena</taxon>
    </lineage>
</organism>
<dbReference type="GO" id="GO:0099604">
    <property type="term" value="F:ligand-gated calcium channel activity"/>
    <property type="evidence" value="ECO:0007669"/>
    <property type="project" value="TreeGrafter"/>
</dbReference>
<name>A0A9D4RFT7_DREPO</name>
<dbReference type="GO" id="GO:0005886">
    <property type="term" value="C:plasma membrane"/>
    <property type="evidence" value="ECO:0007669"/>
    <property type="project" value="TreeGrafter"/>
</dbReference>
<reference evidence="8" key="1">
    <citation type="journal article" date="2019" name="bioRxiv">
        <title>The Genome of the Zebra Mussel, Dreissena polymorpha: A Resource for Invasive Species Research.</title>
        <authorList>
            <person name="McCartney M.A."/>
            <person name="Auch B."/>
            <person name="Kono T."/>
            <person name="Mallez S."/>
            <person name="Zhang Y."/>
            <person name="Obille A."/>
            <person name="Becker A."/>
            <person name="Abrahante J.E."/>
            <person name="Garbe J."/>
            <person name="Badalamenti J.P."/>
            <person name="Herman A."/>
            <person name="Mangelson H."/>
            <person name="Liachko I."/>
            <person name="Sullivan S."/>
            <person name="Sone E.D."/>
            <person name="Koren S."/>
            <person name="Silverstein K.A.T."/>
            <person name="Beckman K.B."/>
            <person name="Gohl D.M."/>
        </authorList>
    </citation>
    <scope>NUCLEOTIDE SEQUENCE</scope>
    <source>
        <strain evidence="8">Duluth1</strain>
        <tissue evidence="8">Whole animal</tissue>
    </source>
</reference>
<feature type="domain" description="Ion transport" evidence="7">
    <location>
        <begin position="144"/>
        <end position="399"/>
    </location>
</feature>
<feature type="compositionally biased region" description="Basic and acidic residues" evidence="5">
    <location>
        <begin position="83"/>
        <end position="93"/>
    </location>
</feature>
<keyword evidence="2 6" id="KW-0812">Transmembrane</keyword>
<feature type="region of interest" description="Disordered" evidence="5">
    <location>
        <begin position="65"/>
        <end position="93"/>
    </location>
</feature>
<feature type="transmembrane region" description="Helical" evidence="6">
    <location>
        <begin position="277"/>
        <end position="299"/>
    </location>
</feature>
<evidence type="ECO:0000313" key="8">
    <source>
        <dbReference type="EMBL" id="KAH3866714.1"/>
    </source>
</evidence>
<reference evidence="8" key="2">
    <citation type="submission" date="2020-11" db="EMBL/GenBank/DDBJ databases">
        <authorList>
            <person name="McCartney M.A."/>
            <person name="Auch B."/>
            <person name="Kono T."/>
            <person name="Mallez S."/>
            <person name="Becker A."/>
            <person name="Gohl D.M."/>
            <person name="Silverstein K.A.T."/>
            <person name="Koren S."/>
            <person name="Bechman K.B."/>
            <person name="Herman A."/>
            <person name="Abrahante J.E."/>
            <person name="Garbe J."/>
        </authorList>
    </citation>
    <scope>NUCLEOTIDE SEQUENCE</scope>
    <source>
        <strain evidence="8">Duluth1</strain>
        <tissue evidence="8">Whole animal</tissue>
    </source>
</reference>
<dbReference type="AlphaFoldDB" id="A0A9D4RFT7"/>
<dbReference type="Proteomes" id="UP000828390">
    <property type="component" value="Unassembled WGS sequence"/>
</dbReference>
<evidence type="ECO:0000259" key="7">
    <source>
        <dbReference type="Pfam" id="PF00520"/>
    </source>
</evidence>
<feature type="transmembrane region" description="Helical" evidence="6">
    <location>
        <begin position="27"/>
        <end position="45"/>
    </location>
</feature>